<reference evidence="1 2" key="1">
    <citation type="submission" date="2018-06" db="EMBL/GenBank/DDBJ databases">
        <title>Comparative genomics reveals the genomic features of Rhizophagus irregularis, R. cerebriforme, R. diaphanum and Gigaspora rosea, and their symbiotic lifestyle signature.</title>
        <authorList>
            <person name="Morin E."/>
            <person name="San Clemente H."/>
            <person name="Chen E.C.H."/>
            <person name="De La Providencia I."/>
            <person name="Hainaut M."/>
            <person name="Kuo A."/>
            <person name="Kohler A."/>
            <person name="Murat C."/>
            <person name="Tang N."/>
            <person name="Roy S."/>
            <person name="Loubradou J."/>
            <person name="Henrissat B."/>
            <person name="Grigoriev I.V."/>
            <person name="Corradi N."/>
            <person name="Roux C."/>
            <person name="Martin F.M."/>
        </authorList>
    </citation>
    <scope>NUCLEOTIDE SEQUENCE [LARGE SCALE GENOMIC DNA]</scope>
    <source>
        <strain evidence="1 2">DAOM 194757</strain>
    </source>
</reference>
<name>A0A397ULB9_9GLOM</name>
<evidence type="ECO:0000313" key="2">
    <source>
        <dbReference type="Proteomes" id="UP000266673"/>
    </source>
</evidence>
<dbReference type="STRING" id="44941.A0A397ULB9"/>
<proteinExistence type="predicted"/>
<organism evidence="1 2">
    <name type="scientific">Gigaspora rosea</name>
    <dbReference type="NCBI Taxonomy" id="44941"/>
    <lineage>
        <taxon>Eukaryota</taxon>
        <taxon>Fungi</taxon>
        <taxon>Fungi incertae sedis</taxon>
        <taxon>Mucoromycota</taxon>
        <taxon>Glomeromycotina</taxon>
        <taxon>Glomeromycetes</taxon>
        <taxon>Diversisporales</taxon>
        <taxon>Gigasporaceae</taxon>
        <taxon>Gigaspora</taxon>
    </lineage>
</organism>
<gene>
    <name evidence="1" type="ORF">C2G38_2204790</name>
</gene>
<dbReference type="EMBL" id="QKWP01001193">
    <property type="protein sequence ID" value="RIB10934.1"/>
    <property type="molecule type" value="Genomic_DNA"/>
</dbReference>
<dbReference type="Proteomes" id="UP000266673">
    <property type="component" value="Unassembled WGS sequence"/>
</dbReference>
<dbReference type="AlphaFoldDB" id="A0A397ULB9"/>
<comment type="caution">
    <text evidence="1">The sequence shown here is derived from an EMBL/GenBank/DDBJ whole genome shotgun (WGS) entry which is preliminary data.</text>
</comment>
<dbReference type="OrthoDB" id="2427573at2759"/>
<keyword evidence="2" id="KW-1185">Reference proteome</keyword>
<protein>
    <submittedName>
        <fullName evidence="1">Uncharacterized protein</fullName>
    </submittedName>
</protein>
<sequence>MHETMHEKTHKIALLFRAVISHRVYYLKNILKDHENEWHYTCDRASNWLSKQINNEKIEKELYSACKQYFVEQGSRRLYSRKVKDAEKSESSKLISMKKHVKQFSTIYTLMPSYPLVPSPDNAVESLKRYVCSMKLRNSPNSIWHTAFIIYYLKNVLTDHEKEWRDACNCASAWITEQVDDAETEKELYSACEQYLLQDVDLINSRGGIVTEPDETVDVVVLQVSEETRKAVHKSLRDDVTEEVARILCNSQEPNGSFTIHKSISDHLKIRSSDNAVESLKRYVGSSFLRNSGSPLWCTALTITYLRIVLVDYEQEWKPACDRSAAWISEQCKNPEDEKELYSACDQFLIKQGIEVLNEKNRQPLLTKRRSVVKGETIQVIPLVADDDTRKAVYEFLRSQITPDHPRTLLTSQGNDGSFALHALIFDHLQIPAVNVGEPIKRYVRNPVLRGCDSSVWNTAFTIKYFNIVLNKYESEWKHECERAVKWVADQIKDAELEKELYSACEQYLFELGFELLNNAGEGQTSRNVETSYISPTRYGSDGGILSPIIQESALPDTKSGEDKRYVTQKYNFTPEDLLKLIAKKSSN</sequence>
<evidence type="ECO:0000313" key="1">
    <source>
        <dbReference type="EMBL" id="RIB10934.1"/>
    </source>
</evidence>
<accession>A0A397ULB9</accession>